<proteinExistence type="predicted"/>
<keyword evidence="1" id="KW-1133">Transmembrane helix</keyword>
<comment type="caution">
    <text evidence="2">The sequence shown here is derived from an EMBL/GenBank/DDBJ whole genome shotgun (WGS) entry which is preliminary data.</text>
</comment>
<feature type="transmembrane region" description="Helical" evidence="1">
    <location>
        <begin position="104"/>
        <end position="124"/>
    </location>
</feature>
<evidence type="ECO:0000313" key="2">
    <source>
        <dbReference type="EMBL" id="OGF25676.1"/>
    </source>
</evidence>
<feature type="transmembrane region" description="Helical" evidence="1">
    <location>
        <begin position="60"/>
        <end position="83"/>
    </location>
</feature>
<evidence type="ECO:0008006" key="4">
    <source>
        <dbReference type="Google" id="ProtNLM"/>
    </source>
</evidence>
<reference evidence="2 3" key="1">
    <citation type="journal article" date="2016" name="Nat. Commun.">
        <title>Thousands of microbial genomes shed light on interconnected biogeochemical processes in an aquifer system.</title>
        <authorList>
            <person name="Anantharaman K."/>
            <person name="Brown C.T."/>
            <person name="Hug L.A."/>
            <person name="Sharon I."/>
            <person name="Castelle C.J."/>
            <person name="Probst A.J."/>
            <person name="Thomas B.C."/>
            <person name="Singh A."/>
            <person name="Wilkins M.J."/>
            <person name="Karaoz U."/>
            <person name="Brodie E.L."/>
            <person name="Williams K.H."/>
            <person name="Hubbard S.S."/>
            <person name="Banfield J.F."/>
        </authorList>
    </citation>
    <scope>NUCLEOTIDE SEQUENCE [LARGE SCALE GENOMIC DNA]</scope>
</reference>
<accession>A0A1F5SGJ4</accession>
<keyword evidence="1" id="KW-0812">Transmembrane</keyword>
<name>A0A1F5SGJ4_9BACT</name>
<dbReference type="EMBL" id="MFGB01000020">
    <property type="protein sequence ID" value="OGF25676.1"/>
    <property type="molecule type" value="Genomic_DNA"/>
</dbReference>
<keyword evidence="1" id="KW-0472">Membrane</keyword>
<evidence type="ECO:0000256" key="1">
    <source>
        <dbReference type="SAM" id="Phobius"/>
    </source>
</evidence>
<dbReference type="Pfam" id="PF18895">
    <property type="entry name" value="T4SS_pilin"/>
    <property type="match status" value="1"/>
</dbReference>
<gene>
    <name evidence="2" type="ORF">A2227_00520</name>
</gene>
<protein>
    <recommendedName>
        <fullName evidence="4">Yip1 domain-containing protein</fullName>
    </recommendedName>
</protein>
<sequence>MFSVKSHFVVFMLFSLVFLAFFQTVYADAGKEALDGLNITAKEGYGTVPRGTVPATIGKIVGSILAFTGIIFFLLVIYGGFTWMMARGNEQEVAKAKSLIEQAAIGLIIVLAAYALTAFIGRALTSPT</sequence>
<dbReference type="AlphaFoldDB" id="A0A1F5SGJ4"/>
<organism evidence="2 3">
    <name type="scientific">Candidatus Falkowbacteria bacterium RIFOXYA2_FULL_47_19</name>
    <dbReference type="NCBI Taxonomy" id="1797994"/>
    <lineage>
        <taxon>Bacteria</taxon>
        <taxon>Candidatus Falkowiibacteriota</taxon>
    </lineage>
</organism>
<evidence type="ECO:0000313" key="3">
    <source>
        <dbReference type="Proteomes" id="UP000178367"/>
    </source>
</evidence>
<dbReference type="Proteomes" id="UP000178367">
    <property type="component" value="Unassembled WGS sequence"/>
</dbReference>
<dbReference type="STRING" id="1797994.A2227_00520"/>
<dbReference type="InterPro" id="IPR043993">
    <property type="entry name" value="T4SS_pilin"/>
</dbReference>